<protein>
    <submittedName>
        <fullName evidence="2">NATT3 protein</fullName>
    </submittedName>
</protein>
<reference evidence="2 3" key="1">
    <citation type="journal article" date="2021" name="Cell">
        <title>Tracing the genetic footprints of vertebrate landing in non-teleost ray-finned fishes.</title>
        <authorList>
            <person name="Bi X."/>
            <person name="Wang K."/>
            <person name="Yang L."/>
            <person name="Pan H."/>
            <person name="Jiang H."/>
            <person name="Wei Q."/>
            <person name="Fang M."/>
            <person name="Yu H."/>
            <person name="Zhu C."/>
            <person name="Cai Y."/>
            <person name="He Y."/>
            <person name="Gan X."/>
            <person name="Zeng H."/>
            <person name="Yu D."/>
            <person name="Zhu Y."/>
            <person name="Jiang H."/>
            <person name="Qiu Q."/>
            <person name="Yang H."/>
            <person name="Zhang Y.E."/>
            <person name="Wang W."/>
            <person name="Zhu M."/>
            <person name="He S."/>
            <person name="Zhang G."/>
        </authorList>
    </citation>
    <scope>NUCLEOTIDE SEQUENCE [LARGE SCALE GENOMIC DNA]</scope>
    <source>
        <strain evidence="2">Bchr_013</strain>
    </source>
</reference>
<organism evidence="2 3">
    <name type="scientific">Polypterus senegalus</name>
    <name type="common">Senegal bichir</name>
    <dbReference type="NCBI Taxonomy" id="55291"/>
    <lineage>
        <taxon>Eukaryota</taxon>
        <taxon>Metazoa</taxon>
        <taxon>Chordata</taxon>
        <taxon>Craniata</taxon>
        <taxon>Vertebrata</taxon>
        <taxon>Euteleostomi</taxon>
        <taxon>Actinopterygii</taxon>
        <taxon>Polypteriformes</taxon>
        <taxon>Polypteridae</taxon>
        <taxon>Polypterus</taxon>
    </lineage>
</organism>
<evidence type="ECO:0000313" key="2">
    <source>
        <dbReference type="EMBL" id="KAG2455203.1"/>
    </source>
</evidence>
<comment type="caution">
    <text evidence="2">The sequence shown here is derived from an EMBL/GenBank/DDBJ whole genome shotgun (WGS) entry which is preliminary data.</text>
</comment>
<sequence length="501" mass="54216">MWVCAHPGSRGVRPSGCFGGHGLRAWKPHLQGPVVTTRRRPNALGTCSLSTSATPGSAGGKIRKDTRRAAGRTAGTSTTLGRGQRGNAGSHLELIQERIKGAVSLHSALESGGRRTRHERCGGGPKKAIMKLTLLTTLAFLLLGDVCSDSASPASPPKNLEDLARQASEAEADLLLNPDLEEVIPPLALDSSFMLLNTSAQVNLLDSRSIFGDNVNLQWNYFKGSLPKDAVSIKNGYASRTDYVCKSGCEPGFYNPKWVPGSYGSYPSSAVRSCGGTNVFVGKNQYGLGKVVPKHSAFFLPWEGKEYFYKTYDVLSINRGSYSQKISNVIYNINQANLLEQPPQVLKISSVDNYECQTVKKTVTLEATTTNERRWDVQRSSMYGISISITAGIPSIISGSVSVSTEETFTTTLGQTSSTSNSHSLSVEVNVQPNYSCRVKMVGKKMTADIPYTARLGHTYWNGRTEWTTVVGTYKGLEVGEVKAVVERCEQIPNAQPCPSV</sequence>
<evidence type="ECO:0000256" key="1">
    <source>
        <dbReference type="SAM" id="MobiDB-lite"/>
    </source>
</evidence>
<gene>
    <name evidence="2" type="primary">Natt3_4</name>
    <name evidence="2" type="ORF">GTO96_0017616</name>
</gene>
<dbReference type="InterPro" id="IPR053237">
    <property type="entry name" value="Natterin_C"/>
</dbReference>
<dbReference type="PANTHER" id="PTHR39244">
    <property type="entry name" value="NATTERIN-4"/>
    <property type="match status" value="1"/>
</dbReference>
<accession>A0A8X8BDT1</accession>
<feature type="non-terminal residue" evidence="2">
    <location>
        <position position="501"/>
    </location>
</feature>
<dbReference type="Proteomes" id="UP000886611">
    <property type="component" value="Unassembled WGS sequence"/>
</dbReference>
<dbReference type="Gene3D" id="2.170.15.10">
    <property type="entry name" value="Proaerolysin, chain A, domain 3"/>
    <property type="match status" value="1"/>
</dbReference>
<keyword evidence="3" id="KW-1185">Reference proteome</keyword>
<dbReference type="SUPFAM" id="SSF56973">
    <property type="entry name" value="Aerolisin/ETX pore-forming domain"/>
    <property type="match status" value="1"/>
</dbReference>
<name>A0A8X8BDT1_POLSE</name>
<dbReference type="CDD" id="cd20220">
    <property type="entry name" value="PFM_natterin-3-like"/>
    <property type="match status" value="1"/>
</dbReference>
<feature type="compositionally biased region" description="Low complexity" evidence="1">
    <location>
        <begin position="71"/>
        <end position="82"/>
    </location>
</feature>
<feature type="non-terminal residue" evidence="2">
    <location>
        <position position="1"/>
    </location>
</feature>
<proteinExistence type="predicted"/>
<dbReference type="SMART" id="SM00696">
    <property type="entry name" value="DM9"/>
    <property type="match status" value="1"/>
</dbReference>
<feature type="region of interest" description="Disordered" evidence="1">
    <location>
        <begin position="50"/>
        <end position="88"/>
    </location>
</feature>
<dbReference type="EMBL" id="JAATIS010009469">
    <property type="protein sequence ID" value="KAG2455203.1"/>
    <property type="molecule type" value="Genomic_DNA"/>
</dbReference>
<dbReference type="InterPro" id="IPR006616">
    <property type="entry name" value="DM9_repeat"/>
</dbReference>
<evidence type="ECO:0000313" key="3">
    <source>
        <dbReference type="Proteomes" id="UP000886611"/>
    </source>
</evidence>
<dbReference type="AlphaFoldDB" id="A0A8X8BDT1"/>
<dbReference type="PANTHER" id="PTHR39244:SF5">
    <property type="entry name" value="NATTERIN-3-LIKE"/>
    <property type="match status" value="1"/>
</dbReference>